<dbReference type="GO" id="GO:0005634">
    <property type="term" value="C:nucleus"/>
    <property type="evidence" value="ECO:0007669"/>
    <property type="project" value="TreeGrafter"/>
</dbReference>
<feature type="repeat" description="ANK" evidence="6">
    <location>
        <begin position="417"/>
        <end position="445"/>
    </location>
</feature>
<reference evidence="9 10" key="1">
    <citation type="submission" date="2020-02" db="EMBL/GenBank/DDBJ databases">
        <authorList>
            <person name="Ferguson B K."/>
        </authorList>
    </citation>
    <scope>NUCLEOTIDE SEQUENCE [LARGE SCALE GENOMIC DNA]</scope>
</reference>
<dbReference type="InterPro" id="IPR002110">
    <property type="entry name" value="Ankyrin_rpt"/>
</dbReference>
<feature type="repeat" description="ANK" evidence="6">
    <location>
        <begin position="446"/>
        <end position="478"/>
    </location>
</feature>
<dbReference type="GO" id="GO:0004674">
    <property type="term" value="F:protein serine/threonine kinase activity"/>
    <property type="evidence" value="ECO:0007669"/>
    <property type="project" value="UniProtKB-KW"/>
</dbReference>
<feature type="repeat" description="ANK" evidence="6">
    <location>
        <begin position="347"/>
        <end position="379"/>
    </location>
</feature>
<feature type="domain" description="Protein kinase" evidence="8">
    <location>
        <begin position="12"/>
        <end position="271"/>
    </location>
</feature>
<dbReference type="AlphaFoldDB" id="A0A6H5GA58"/>
<feature type="repeat" description="ANK" evidence="6">
    <location>
        <begin position="314"/>
        <end position="346"/>
    </location>
</feature>
<sequence length="860" mass="94842">MIFKGEPFDADYDVHEEIGKGHFAVVKRCVHKTTGTEFAGKFIRKKRVCRGVPMEDIEREVETLSRLEHPGIIKYHDAYDTGQTVVLLLELVPGGELFEFVSQRGHLNEEQTVHIVRQILNAVSHMHSQNIAHLDLKPENVLLTDSKTEFPTVKVIDFGLSHRLDTVAEVKAMFGTPEFVAPEVVNFERLTLATDIWAIGVITFILLSGASPFLGDTVQETYSNVSSAIYKFDDVYFDSVSEGAKDFISRLLQKDPKKRMTVFECHNHPWFQNKTTEVISPPLTLLSAIKEGNMSNFEDILNSGHVDVNQTNKHGETGLHLAAASGQIEMVRLLLMCGANVSTPDCQGDTPLIQATRHSHIDVVILLIKSGACVSLQNQEGDTALHVAAAWGDLAIIKVLVENGAMLHIPNHICQHPLHVAISRRHSSVALFLINSGTDIDIHDSDGNAPIHLAVREGMLSVTQALCSLGCNLDSANDLGLYPLHIAARLGHIDIVRILCLAGCNTEVKNCDGIKAEITALKYGFNDISDLLSKLKSNYVRDLYVKQLLCNGQLLPRFNIQIFGHSGVGKSTLAESLRTGYISGLFKITKSTTFNSHYSPLLATLSQPNSPSRTHIELDSTFRQNSLNFDLYNHQSTKGIDVQQVLLIGDLIILSPSWLCSQVLGQLLSVDFITHARITGCYTVEDFQAAFPEADSMAMLEVLEALQLCIQVLLDVVPGLLVEKHLMSSYDLRTHVTPIYCYPPDILMKASLENSGFDTPIINLLANLPETILQLISFNAEEEVKKLVQTAYSVGVNMLSTLCVQKLCSLLDPPDPHGRDWCMLAVQLGLTGKISAIENSSDSRTSALLCHYSQEPESSV</sequence>
<dbReference type="InterPro" id="IPR036770">
    <property type="entry name" value="Ankyrin_rpt-contain_sf"/>
</dbReference>
<organism evidence="9 10">
    <name type="scientific">Nesidiocoris tenuis</name>
    <dbReference type="NCBI Taxonomy" id="355587"/>
    <lineage>
        <taxon>Eukaryota</taxon>
        <taxon>Metazoa</taxon>
        <taxon>Ecdysozoa</taxon>
        <taxon>Arthropoda</taxon>
        <taxon>Hexapoda</taxon>
        <taxon>Insecta</taxon>
        <taxon>Pterygota</taxon>
        <taxon>Neoptera</taxon>
        <taxon>Paraneoptera</taxon>
        <taxon>Hemiptera</taxon>
        <taxon>Heteroptera</taxon>
        <taxon>Panheteroptera</taxon>
        <taxon>Cimicomorpha</taxon>
        <taxon>Miridae</taxon>
        <taxon>Dicyphina</taxon>
        <taxon>Nesidiocoris</taxon>
    </lineage>
</organism>
<dbReference type="Pfam" id="PF00069">
    <property type="entry name" value="Pkinase"/>
    <property type="match status" value="1"/>
</dbReference>
<dbReference type="PANTHER" id="PTHR24342">
    <property type="entry name" value="SERINE/THREONINE-PROTEIN KINASE 17"/>
    <property type="match status" value="1"/>
</dbReference>
<dbReference type="PROSITE" id="PS50297">
    <property type="entry name" value="ANK_REP_REGION"/>
    <property type="match status" value="6"/>
</dbReference>
<feature type="repeat" description="ANK" evidence="6">
    <location>
        <begin position="380"/>
        <end position="412"/>
    </location>
</feature>
<dbReference type="PROSITE" id="PS00108">
    <property type="entry name" value="PROTEIN_KINASE_ST"/>
    <property type="match status" value="1"/>
</dbReference>
<evidence type="ECO:0000259" key="8">
    <source>
        <dbReference type="PROSITE" id="PS50011"/>
    </source>
</evidence>
<dbReference type="InterPro" id="IPR000719">
    <property type="entry name" value="Prot_kinase_dom"/>
</dbReference>
<dbReference type="PROSITE" id="PS50011">
    <property type="entry name" value="PROTEIN_KINASE_DOM"/>
    <property type="match status" value="1"/>
</dbReference>
<dbReference type="Pfam" id="PF12796">
    <property type="entry name" value="Ank_2"/>
    <property type="match status" value="2"/>
</dbReference>
<keyword evidence="1" id="KW-0723">Serine/threonine-protein kinase</keyword>
<name>A0A6H5GA58_9HEMI</name>
<dbReference type="FunFam" id="1.10.510.10:FF:000571">
    <property type="entry name" value="Maternal embryonic leucine zipper kinase"/>
    <property type="match status" value="1"/>
</dbReference>
<evidence type="ECO:0000256" key="5">
    <source>
        <dbReference type="ARBA" id="ARBA00022840"/>
    </source>
</evidence>
<keyword evidence="3 7" id="KW-0547">Nucleotide-binding</keyword>
<dbReference type="Gene3D" id="1.10.510.10">
    <property type="entry name" value="Transferase(Phosphotransferase) domain 1"/>
    <property type="match status" value="1"/>
</dbReference>
<dbReference type="Pfam" id="PF00023">
    <property type="entry name" value="Ank"/>
    <property type="match status" value="1"/>
</dbReference>
<dbReference type="PROSITE" id="PS50088">
    <property type="entry name" value="ANK_REPEAT"/>
    <property type="match status" value="6"/>
</dbReference>
<dbReference type="InterPro" id="IPR008271">
    <property type="entry name" value="Ser/Thr_kinase_AS"/>
</dbReference>
<dbReference type="SUPFAM" id="SSF56112">
    <property type="entry name" value="Protein kinase-like (PK-like)"/>
    <property type="match status" value="1"/>
</dbReference>
<protein>
    <recommendedName>
        <fullName evidence="8">Protein kinase domain-containing protein</fullName>
    </recommendedName>
</protein>
<evidence type="ECO:0000256" key="4">
    <source>
        <dbReference type="ARBA" id="ARBA00022777"/>
    </source>
</evidence>
<dbReference type="InterPro" id="IPR011029">
    <property type="entry name" value="DEATH-like_dom_sf"/>
</dbReference>
<dbReference type="GO" id="GO:0045087">
    <property type="term" value="P:innate immune response"/>
    <property type="evidence" value="ECO:0007669"/>
    <property type="project" value="UniProtKB-ARBA"/>
</dbReference>
<evidence type="ECO:0000256" key="2">
    <source>
        <dbReference type="ARBA" id="ARBA00022679"/>
    </source>
</evidence>
<dbReference type="Gene3D" id="1.25.40.20">
    <property type="entry name" value="Ankyrin repeat-containing domain"/>
    <property type="match status" value="2"/>
</dbReference>
<dbReference type="PROSITE" id="PS00107">
    <property type="entry name" value="PROTEIN_KINASE_ATP"/>
    <property type="match status" value="1"/>
</dbReference>
<keyword evidence="10" id="KW-1185">Reference proteome</keyword>
<dbReference type="GO" id="GO:0005524">
    <property type="term" value="F:ATP binding"/>
    <property type="evidence" value="ECO:0007669"/>
    <property type="project" value="UniProtKB-UniRule"/>
</dbReference>
<gene>
    <name evidence="9" type="ORF">NTEN_LOCUS4938</name>
</gene>
<dbReference type="Gene3D" id="1.10.533.10">
    <property type="entry name" value="Death Domain, Fas"/>
    <property type="match status" value="1"/>
</dbReference>
<dbReference type="SMART" id="SM00220">
    <property type="entry name" value="S_TKc"/>
    <property type="match status" value="1"/>
</dbReference>
<evidence type="ECO:0000256" key="1">
    <source>
        <dbReference type="ARBA" id="ARBA00022527"/>
    </source>
</evidence>
<keyword evidence="2" id="KW-0808">Transferase</keyword>
<feature type="binding site" evidence="7">
    <location>
        <position position="45"/>
    </location>
    <ligand>
        <name>ATP</name>
        <dbReference type="ChEBI" id="CHEBI:30616"/>
    </ligand>
</feature>
<dbReference type="InterPro" id="IPR011009">
    <property type="entry name" value="Kinase-like_dom_sf"/>
</dbReference>
<dbReference type="GO" id="GO:0043065">
    <property type="term" value="P:positive regulation of apoptotic process"/>
    <property type="evidence" value="ECO:0007669"/>
    <property type="project" value="TreeGrafter"/>
</dbReference>
<evidence type="ECO:0000256" key="7">
    <source>
        <dbReference type="PROSITE-ProRule" id="PRU10141"/>
    </source>
</evidence>
<dbReference type="GO" id="GO:0035556">
    <property type="term" value="P:intracellular signal transduction"/>
    <property type="evidence" value="ECO:0007669"/>
    <property type="project" value="TreeGrafter"/>
</dbReference>
<feature type="repeat" description="ANK" evidence="6">
    <location>
        <begin position="479"/>
        <end position="511"/>
    </location>
</feature>
<dbReference type="OrthoDB" id="74764at2759"/>
<dbReference type="EMBL" id="CADCXU010007297">
    <property type="protein sequence ID" value="CAA9998655.1"/>
    <property type="molecule type" value="Genomic_DNA"/>
</dbReference>
<accession>A0A6H5GA58</accession>
<dbReference type="PANTHER" id="PTHR24342:SF14">
    <property type="entry name" value="DEATH-ASSOCIATED PROTEIN KINASE DAPK-1"/>
    <property type="match status" value="1"/>
</dbReference>
<evidence type="ECO:0000256" key="3">
    <source>
        <dbReference type="ARBA" id="ARBA00022741"/>
    </source>
</evidence>
<dbReference type="Pfam" id="PF00531">
    <property type="entry name" value="Death"/>
    <property type="match status" value="1"/>
</dbReference>
<keyword evidence="4" id="KW-0418">Kinase</keyword>
<dbReference type="SUPFAM" id="SSF48403">
    <property type="entry name" value="Ankyrin repeat"/>
    <property type="match status" value="1"/>
</dbReference>
<keyword evidence="5 7" id="KW-0067">ATP-binding</keyword>
<dbReference type="SUPFAM" id="SSF47986">
    <property type="entry name" value="DEATH domain"/>
    <property type="match status" value="1"/>
</dbReference>
<evidence type="ECO:0000256" key="6">
    <source>
        <dbReference type="PROSITE-ProRule" id="PRU00023"/>
    </source>
</evidence>
<dbReference type="Proteomes" id="UP000479000">
    <property type="component" value="Unassembled WGS sequence"/>
</dbReference>
<keyword evidence="6" id="KW-0040">ANK repeat</keyword>
<evidence type="ECO:0000313" key="10">
    <source>
        <dbReference type="Proteomes" id="UP000479000"/>
    </source>
</evidence>
<dbReference type="Gene3D" id="3.30.200.20">
    <property type="entry name" value="Phosphorylase Kinase, domain 1"/>
    <property type="match status" value="1"/>
</dbReference>
<dbReference type="SMART" id="SM00248">
    <property type="entry name" value="ANK"/>
    <property type="match status" value="6"/>
</dbReference>
<proteinExistence type="predicted"/>
<dbReference type="GO" id="GO:0005737">
    <property type="term" value="C:cytoplasm"/>
    <property type="evidence" value="ECO:0007669"/>
    <property type="project" value="TreeGrafter"/>
</dbReference>
<dbReference type="InterPro" id="IPR017441">
    <property type="entry name" value="Protein_kinase_ATP_BS"/>
</dbReference>
<evidence type="ECO:0000313" key="9">
    <source>
        <dbReference type="EMBL" id="CAA9998655.1"/>
    </source>
</evidence>
<dbReference type="InterPro" id="IPR000488">
    <property type="entry name" value="Death_dom"/>
</dbReference>
<feature type="non-terminal residue" evidence="9">
    <location>
        <position position="860"/>
    </location>
</feature>